<dbReference type="PANTHER" id="PTHR36173:SF1">
    <property type="entry name" value="RIBONUCLEASE VAPC22"/>
    <property type="match status" value="1"/>
</dbReference>
<proteinExistence type="predicted"/>
<dbReference type="Proteomes" id="UP000178419">
    <property type="component" value="Unassembled WGS sequence"/>
</dbReference>
<name>A0A1F7Y310_9BACT</name>
<accession>A0A1F7Y310</accession>
<dbReference type="InterPro" id="IPR029060">
    <property type="entry name" value="PIN-like_dom_sf"/>
</dbReference>
<organism evidence="2 3">
    <name type="scientific">Candidatus Woesebacteria bacterium RIFCSPHIGHO2_01_FULL_38_9</name>
    <dbReference type="NCBI Taxonomy" id="1802492"/>
    <lineage>
        <taxon>Bacteria</taxon>
        <taxon>Candidatus Woeseibacteriota</taxon>
    </lineage>
</organism>
<evidence type="ECO:0000259" key="1">
    <source>
        <dbReference type="Pfam" id="PF01850"/>
    </source>
</evidence>
<feature type="domain" description="PIN" evidence="1">
    <location>
        <begin position="2"/>
        <end position="120"/>
    </location>
</feature>
<dbReference type="CDD" id="cd09872">
    <property type="entry name" value="PIN_Sll0205-like"/>
    <property type="match status" value="1"/>
</dbReference>
<dbReference type="InterPro" id="IPR052919">
    <property type="entry name" value="TA_system_RNase"/>
</dbReference>
<reference evidence="2 3" key="1">
    <citation type="journal article" date="2016" name="Nat. Commun.">
        <title>Thousands of microbial genomes shed light on interconnected biogeochemical processes in an aquifer system.</title>
        <authorList>
            <person name="Anantharaman K."/>
            <person name="Brown C.T."/>
            <person name="Hug L.A."/>
            <person name="Sharon I."/>
            <person name="Castelle C.J."/>
            <person name="Probst A.J."/>
            <person name="Thomas B.C."/>
            <person name="Singh A."/>
            <person name="Wilkins M.J."/>
            <person name="Karaoz U."/>
            <person name="Brodie E.L."/>
            <person name="Williams K.H."/>
            <person name="Hubbard S.S."/>
            <person name="Banfield J.F."/>
        </authorList>
    </citation>
    <scope>NUCLEOTIDE SEQUENCE [LARGE SCALE GENOMIC DNA]</scope>
</reference>
<dbReference type="EMBL" id="MGGE01000009">
    <property type="protein sequence ID" value="OGM21704.1"/>
    <property type="molecule type" value="Genomic_DNA"/>
</dbReference>
<dbReference type="InterPro" id="IPR002716">
    <property type="entry name" value="PIN_dom"/>
</dbReference>
<comment type="caution">
    <text evidence="2">The sequence shown here is derived from an EMBL/GenBank/DDBJ whole genome shotgun (WGS) entry which is preliminary data.</text>
</comment>
<dbReference type="InterPro" id="IPR041705">
    <property type="entry name" value="PIN_Sll0205"/>
</dbReference>
<protein>
    <recommendedName>
        <fullName evidence="1">PIN domain-containing protein</fullName>
    </recommendedName>
</protein>
<gene>
    <name evidence="2" type="ORF">A2714_05410</name>
</gene>
<sequence>MIVLDTNILVWLTTSPENISPLALKMINKFKTRKELYVSSISAWEIALLVKKKRLLFNIGFEEWLLKVKNLTFLKFVDVDVDIAVASVNLKWTHKDPADRFIVATALNLEAKLITSDRKILTFKGVQSIW</sequence>
<dbReference type="Gene3D" id="3.40.50.1010">
    <property type="entry name" value="5'-nuclease"/>
    <property type="match status" value="1"/>
</dbReference>
<dbReference type="AlphaFoldDB" id="A0A1F7Y310"/>
<dbReference type="SUPFAM" id="SSF88723">
    <property type="entry name" value="PIN domain-like"/>
    <property type="match status" value="1"/>
</dbReference>
<dbReference type="Pfam" id="PF01850">
    <property type="entry name" value="PIN"/>
    <property type="match status" value="1"/>
</dbReference>
<evidence type="ECO:0000313" key="3">
    <source>
        <dbReference type="Proteomes" id="UP000178419"/>
    </source>
</evidence>
<evidence type="ECO:0000313" key="2">
    <source>
        <dbReference type="EMBL" id="OGM21704.1"/>
    </source>
</evidence>
<dbReference type="PANTHER" id="PTHR36173">
    <property type="entry name" value="RIBONUCLEASE VAPC16-RELATED"/>
    <property type="match status" value="1"/>
</dbReference>